<protein>
    <recommendedName>
        <fullName evidence="4">Putative pterin-4-alpha-carbinolamine dehydratase</fullName>
        <ecNumber evidence="3">4.2.1.96</ecNumber>
    </recommendedName>
</protein>
<reference evidence="6 7" key="1">
    <citation type="submission" date="2018-12" db="EMBL/GenBank/DDBJ databases">
        <title>Complete Genome Sequence of Glutamicibacter creatinolyticus strain LGCM259,isolated from an abscess of a 12-year-old mare in Italy.</title>
        <authorList>
            <person name="Santos R.G."/>
            <person name="Silva A.L."/>
            <person name="Seyffert N."/>
            <person name="Castro T.L.P."/>
            <person name="Attili A.R."/>
            <person name="Rifici C."/>
            <person name="Mazzullo G."/>
            <person name="Brenig B."/>
            <person name="Venanzi F."/>
            <person name="Azevedo V."/>
        </authorList>
    </citation>
    <scope>NUCLEOTIDE SEQUENCE [LARGE SCALE GENOMIC DNA]</scope>
    <source>
        <strain evidence="6 7">LGCM 259</strain>
    </source>
</reference>
<evidence type="ECO:0000256" key="3">
    <source>
        <dbReference type="ARBA" id="ARBA00013252"/>
    </source>
</evidence>
<keyword evidence="5" id="KW-0456">Lyase</keyword>
<evidence type="ECO:0000313" key="7">
    <source>
        <dbReference type="Proteomes" id="UP000307000"/>
    </source>
</evidence>
<evidence type="ECO:0000256" key="4">
    <source>
        <dbReference type="ARBA" id="ARBA00021735"/>
    </source>
</evidence>
<dbReference type="Pfam" id="PF01329">
    <property type="entry name" value="Pterin_4a"/>
    <property type="match status" value="1"/>
</dbReference>
<dbReference type="PANTHER" id="PTHR12599:SF0">
    <property type="entry name" value="PTERIN-4-ALPHA-CARBINOLAMINE DEHYDRATASE"/>
    <property type="match status" value="1"/>
</dbReference>
<dbReference type="AlphaFoldDB" id="A0A5B7WWU3"/>
<evidence type="ECO:0000256" key="5">
    <source>
        <dbReference type="ARBA" id="ARBA00023239"/>
    </source>
</evidence>
<dbReference type="KEGG" id="gcr:GcLGCM259_2660"/>
<dbReference type="Gene3D" id="3.30.1360.20">
    <property type="entry name" value="Transcriptional coactivator/pterin dehydratase"/>
    <property type="match status" value="1"/>
</dbReference>
<keyword evidence="7" id="KW-1185">Reference proteome</keyword>
<dbReference type="Proteomes" id="UP000307000">
    <property type="component" value="Chromosome"/>
</dbReference>
<dbReference type="InterPro" id="IPR001533">
    <property type="entry name" value="Pterin_deHydtase"/>
</dbReference>
<comment type="similarity">
    <text evidence="2">Belongs to the pterin-4-alpha-carbinolamine dehydratase family.</text>
</comment>
<gene>
    <name evidence="6" type="ORF">GcLGCM259_2660</name>
</gene>
<dbReference type="SUPFAM" id="SSF55248">
    <property type="entry name" value="PCD-like"/>
    <property type="match status" value="1"/>
</dbReference>
<dbReference type="GO" id="GO:0008124">
    <property type="term" value="F:4-alpha-hydroxytetrahydrobiopterin dehydratase activity"/>
    <property type="evidence" value="ECO:0007669"/>
    <property type="project" value="UniProtKB-EC"/>
</dbReference>
<evidence type="ECO:0000256" key="1">
    <source>
        <dbReference type="ARBA" id="ARBA00001554"/>
    </source>
</evidence>
<name>A0A5B7WWU3_9MICC</name>
<evidence type="ECO:0000256" key="2">
    <source>
        <dbReference type="ARBA" id="ARBA00006472"/>
    </source>
</evidence>
<organism evidence="6 7">
    <name type="scientific">Glutamicibacter creatinolyticus</name>
    <dbReference type="NCBI Taxonomy" id="162496"/>
    <lineage>
        <taxon>Bacteria</taxon>
        <taxon>Bacillati</taxon>
        <taxon>Actinomycetota</taxon>
        <taxon>Actinomycetes</taxon>
        <taxon>Micrococcales</taxon>
        <taxon>Micrococcaceae</taxon>
        <taxon>Glutamicibacter</taxon>
    </lineage>
</organism>
<dbReference type="NCBIfam" id="NF002017">
    <property type="entry name" value="PRK00823.1-2"/>
    <property type="match status" value="1"/>
</dbReference>
<comment type="catalytic activity">
    <reaction evidence="1">
        <text>(4aS,6R)-4a-hydroxy-L-erythro-5,6,7,8-tetrahydrobiopterin = (6R)-L-erythro-6,7-dihydrobiopterin + H2O</text>
        <dbReference type="Rhea" id="RHEA:11920"/>
        <dbReference type="ChEBI" id="CHEBI:15377"/>
        <dbReference type="ChEBI" id="CHEBI:15642"/>
        <dbReference type="ChEBI" id="CHEBI:43120"/>
        <dbReference type="EC" id="4.2.1.96"/>
    </reaction>
</comment>
<dbReference type="PANTHER" id="PTHR12599">
    <property type="entry name" value="PTERIN-4-ALPHA-CARBINOLAMINE DEHYDRATASE"/>
    <property type="match status" value="1"/>
</dbReference>
<evidence type="ECO:0000313" key="6">
    <source>
        <dbReference type="EMBL" id="QCY48367.1"/>
    </source>
</evidence>
<dbReference type="CDD" id="cd00488">
    <property type="entry name" value="PCD_DCoH"/>
    <property type="match status" value="1"/>
</dbReference>
<sequence length="104" mass="11389">MSPDEVLNTEELERNLQRLPGWSYEAGTLRTRVACASAQQAIDLFAEIAELAQQAEHHPDVDWRFDKLLIALTSHDVGGKITARDVALAQQISHAVLAAQADLG</sequence>
<dbReference type="GO" id="GO:0006729">
    <property type="term" value="P:tetrahydrobiopterin biosynthetic process"/>
    <property type="evidence" value="ECO:0007669"/>
    <property type="project" value="InterPro"/>
</dbReference>
<dbReference type="InterPro" id="IPR036428">
    <property type="entry name" value="PCD_sf"/>
</dbReference>
<dbReference type="RefSeq" id="WP_138926944.1">
    <property type="nucleotide sequence ID" value="NZ_CP034412.1"/>
</dbReference>
<accession>A0A5B7WWU3</accession>
<proteinExistence type="inferred from homology"/>
<dbReference type="EC" id="4.2.1.96" evidence="3"/>
<dbReference type="EMBL" id="CP034412">
    <property type="protein sequence ID" value="QCY48367.1"/>
    <property type="molecule type" value="Genomic_DNA"/>
</dbReference>